<evidence type="ECO:0000313" key="4">
    <source>
        <dbReference type="Proteomes" id="UP001156666"/>
    </source>
</evidence>
<accession>A0AA37WFR9</accession>
<dbReference type="InterPro" id="IPR029058">
    <property type="entry name" value="AB_hydrolase_fold"/>
</dbReference>
<dbReference type="Gene3D" id="3.40.50.1820">
    <property type="entry name" value="alpha/beta hydrolase"/>
    <property type="match status" value="1"/>
</dbReference>
<dbReference type="AlphaFoldDB" id="A0AA37WFR9"/>
<evidence type="ECO:0000313" key="3">
    <source>
        <dbReference type="EMBL" id="GLR19048.1"/>
    </source>
</evidence>
<dbReference type="InterPro" id="IPR001375">
    <property type="entry name" value="Peptidase_S9_cat"/>
</dbReference>
<feature type="domain" description="Peptidase S9 prolyl oligopeptidase catalytic" evidence="2">
    <location>
        <begin position="138"/>
        <end position="291"/>
    </location>
</feature>
<organism evidence="3 4">
    <name type="scientific">Portibacter lacus</name>
    <dbReference type="NCBI Taxonomy" id="1099794"/>
    <lineage>
        <taxon>Bacteria</taxon>
        <taxon>Pseudomonadati</taxon>
        <taxon>Bacteroidota</taxon>
        <taxon>Saprospiria</taxon>
        <taxon>Saprospirales</taxon>
        <taxon>Haliscomenobacteraceae</taxon>
        <taxon>Portibacter</taxon>
    </lineage>
</organism>
<gene>
    <name evidence="3" type="ORF">GCM10007940_36640</name>
</gene>
<dbReference type="Proteomes" id="UP001156666">
    <property type="component" value="Unassembled WGS sequence"/>
</dbReference>
<dbReference type="SUPFAM" id="SSF53474">
    <property type="entry name" value="alpha/beta-Hydrolases"/>
    <property type="match status" value="1"/>
</dbReference>
<reference evidence="3" key="1">
    <citation type="journal article" date="2014" name="Int. J. Syst. Evol. Microbiol.">
        <title>Complete genome sequence of Corynebacterium casei LMG S-19264T (=DSM 44701T), isolated from a smear-ripened cheese.</title>
        <authorList>
            <consortium name="US DOE Joint Genome Institute (JGI-PGF)"/>
            <person name="Walter F."/>
            <person name="Albersmeier A."/>
            <person name="Kalinowski J."/>
            <person name="Ruckert C."/>
        </authorList>
    </citation>
    <scope>NUCLEOTIDE SEQUENCE</scope>
    <source>
        <strain evidence="3">NBRC 108769</strain>
    </source>
</reference>
<dbReference type="GO" id="GO:0004252">
    <property type="term" value="F:serine-type endopeptidase activity"/>
    <property type="evidence" value="ECO:0007669"/>
    <property type="project" value="TreeGrafter"/>
</dbReference>
<evidence type="ECO:0000259" key="2">
    <source>
        <dbReference type="Pfam" id="PF00326"/>
    </source>
</evidence>
<dbReference type="EMBL" id="BSOH01000025">
    <property type="protein sequence ID" value="GLR19048.1"/>
    <property type="molecule type" value="Genomic_DNA"/>
</dbReference>
<protein>
    <submittedName>
        <fullName evidence="3">Peptidase</fullName>
    </submittedName>
</protein>
<reference evidence="3" key="2">
    <citation type="submission" date="2023-01" db="EMBL/GenBank/DDBJ databases">
        <title>Draft genome sequence of Portibacter lacus strain NBRC 108769.</title>
        <authorList>
            <person name="Sun Q."/>
            <person name="Mori K."/>
        </authorList>
    </citation>
    <scope>NUCLEOTIDE SEQUENCE</scope>
    <source>
        <strain evidence="3">NBRC 108769</strain>
    </source>
</reference>
<dbReference type="GO" id="GO:0006508">
    <property type="term" value="P:proteolysis"/>
    <property type="evidence" value="ECO:0007669"/>
    <property type="project" value="InterPro"/>
</dbReference>
<keyword evidence="1" id="KW-0378">Hydrolase</keyword>
<name>A0AA37WFR9_9BACT</name>
<dbReference type="PANTHER" id="PTHR42776:SF27">
    <property type="entry name" value="DIPEPTIDYL PEPTIDASE FAMILY MEMBER 6"/>
    <property type="match status" value="1"/>
</dbReference>
<comment type="caution">
    <text evidence="3">The sequence shown here is derived from an EMBL/GenBank/DDBJ whole genome shotgun (WGS) entry which is preliminary data.</text>
</comment>
<evidence type="ECO:0000256" key="1">
    <source>
        <dbReference type="ARBA" id="ARBA00022801"/>
    </source>
</evidence>
<dbReference type="Pfam" id="PF00326">
    <property type="entry name" value="Peptidase_S9"/>
    <property type="match status" value="1"/>
</dbReference>
<sequence length="309" mass="35491">MSDFLRISITTMKITLTTLLLTIWVSFVFGQNGKLLSKTLIDISTTKYWYQFSNNDTLATEYKYLEHLSFYAITYQSDDAIVKGITVEPNKEGVFPVVIFNRGGNADFAELDVSTLIYFTAKLAAQGYLVIASNYRKQEEYGGEDINDVLYLTETIKEINKADTSRIGMFGWSRGGLMTYLALQNTDRIKTAIVGNGPSDLFKIAESRPLLEEKVFANFIPNYWKNKEAELKKRSVVYWADELSKQSSLLILCGTEDRRCPYEQAVNISHLLEEIEYDHVLMKFETDHTFTGKKEELSIEVIKWFNNRL</sequence>
<proteinExistence type="predicted"/>
<dbReference type="PANTHER" id="PTHR42776">
    <property type="entry name" value="SERINE PEPTIDASE S9 FAMILY MEMBER"/>
    <property type="match status" value="1"/>
</dbReference>
<keyword evidence="4" id="KW-1185">Reference proteome</keyword>